<evidence type="ECO:0000313" key="2">
    <source>
        <dbReference type="EMBL" id="MFB9831850.1"/>
    </source>
</evidence>
<keyword evidence="3" id="KW-1185">Reference proteome</keyword>
<reference evidence="2 3" key="1">
    <citation type="submission" date="2024-09" db="EMBL/GenBank/DDBJ databases">
        <authorList>
            <person name="Sun Q."/>
            <person name="Mori K."/>
        </authorList>
    </citation>
    <scope>NUCLEOTIDE SEQUENCE [LARGE SCALE GENOMIC DNA]</scope>
    <source>
        <strain evidence="2 3">TBRC 0563</strain>
    </source>
</reference>
<dbReference type="PROSITE" id="PS51318">
    <property type="entry name" value="TAT"/>
    <property type="match status" value="1"/>
</dbReference>
<dbReference type="SUPFAM" id="SSF48452">
    <property type="entry name" value="TPR-like"/>
    <property type="match status" value="1"/>
</dbReference>
<sequence>MADDGERGRRSLFRGAAVVAGAAAVAPLPGEAATAQADGGDADALFKAGRFEQAGRAYEEILKKDPTNLWAARRRGHVGLLANRFPEAEKYLTMALKLAPDDRETNKLLGDCYIRQDELSLSVPRWQAAGAEVYAEWFAVVSGRPYQVHGDIARLPWQQMDPEPLVEASVNGGPPKRFTFYTGEPWLGMSAEVAKEAGPCRCGWPVSTWCTAGATSPAPARGWCPSPTPATRRRSASAPPSPRRSVTQPYGFDVPAHFSHCFYKPYNVTLDFADMNLYIARGKAG</sequence>
<evidence type="ECO:0000313" key="3">
    <source>
        <dbReference type="Proteomes" id="UP001589627"/>
    </source>
</evidence>
<protein>
    <submittedName>
        <fullName evidence="2">Tetratricopeptide repeat protein</fullName>
    </submittedName>
</protein>
<comment type="caution">
    <text evidence="2">The sequence shown here is derived from an EMBL/GenBank/DDBJ whole genome shotgun (WGS) entry which is preliminary data.</text>
</comment>
<organism evidence="2 3">
    <name type="scientific">Actinoallomurus acaciae</name>
    <dbReference type="NCBI Taxonomy" id="502577"/>
    <lineage>
        <taxon>Bacteria</taxon>
        <taxon>Bacillati</taxon>
        <taxon>Actinomycetota</taxon>
        <taxon>Actinomycetes</taxon>
        <taxon>Streptosporangiales</taxon>
        <taxon>Thermomonosporaceae</taxon>
        <taxon>Actinoallomurus</taxon>
    </lineage>
</organism>
<feature type="region of interest" description="Disordered" evidence="1">
    <location>
        <begin position="214"/>
        <end position="246"/>
    </location>
</feature>
<dbReference type="Gene3D" id="1.25.40.10">
    <property type="entry name" value="Tetratricopeptide repeat domain"/>
    <property type="match status" value="1"/>
</dbReference>
<dbReference type="InterPro" id="IPR011990">
    <property type="entry name" value="TPR-like_helical_dom_sf"/>
</dbReference>
<dbReference type="SMART" id="SM00028">
    <property type="entry name" value="TPR"/>
    <property type="match status" value="2"/>
</dbReference>
<dbReference type="InterPro" id="IPR019734">
    <property type="entry name" value="TPR_rpt"/>
</dbReference>
<dbReference type="InterPro" id="IPR006311">
    <property type="entry name" value="TAT_signal"/>
</dbReference>
<dbReference type="RefSeq" id="WP_378196764.1">
    <property type="nucleotide sequence ID" value="NZ_JBHLZP010000030.1"/>
</dbReference>
<proteinExistence type="predicted"/>
<dbReference type="Proteomes" id="UP001589627">
    <property type="component" value="Unassembled WGS sequence"/>
</dbReference>
<name>A0ABV5Y9Z2_9ACTN</name>
<dbReference type="Pfam" id="PF14559">
    <property type="entry name" value="TPR_19"/>
    <property type="match status" value="1"/>
</dbReference>
<dbReference type="EMBL" id="JBHLZP010000030">
    <property type="protein sequence ID" value="MFB9831850.1"/>
    <property type="molecule type" value="Genomic_DNA"/>
</dbReference>
<accession>A0ABV5Y9Z2</accession>
<gene>
    <name evidence="2" type="ORF">ACFFNX_06570</name>
</gene>
<evidence type="ECO:0000256" key="1">
    <source>
        <dbReference type="SAM" id="MobiDB-lite"/>
    </source>
</evidence>